<dbReference type="GO" id="GO:0000822">
    <property type="term" value="F:inositol hexakisphosphate binding"/>
    <property type="evidence" value="ECO:0007669"/>
    <property type="project" value="TreeGrafter"/>
</dbReference>
<feature type="transmembrane region" description="Helical" evidence="7">
    <location>
        <begin position="526"/>
        <end position="547"/>
    </location>
</feature>
<feature type="transmembrane region" description="Helical" evidence="7">
    <location>
        <begin position="429"/>
        <end position="447"/>
    </location>
</feature>
<comment type="subcellular location">
    <subcellularLocation>
        <location evidence="1">Membrane</location>
        <topology evidence="1">Multi-pass membrane protein</topology>
    </subcellularLocation>
</comment>
<feature type="transmembrane region" description="Helical" evidence="7">
    <location>
        <begin position="567"/>
        <end position="592"/>
    </location>
</feature>
<name>A0A2R5GK15_9STRA</name>
<evidence type="ECO:0000313" key="10">
    <source>
        <dbReference type="Proteomes" id="UP000241890"/>
    </source>
</evidence>
<gene>
    <name evidence="9" type="ORF">FCC1311_044272</name>
</gene>
<dbReference type="PROSITE" id="PS51380">
    <property type="entry name" value="EXS"/>
    <property type="match status" value="1"/>
</dbReference>
<evidence type="ECO:0000313" key="9">
    <source>
        <dbReference type="EMBL" id="GBG28204.1"/>
    </source>
</evidence>
<protein>
    <submittedName>
        <fullName evidence="9">Xenotropic and polytropic retrovirus receptor 1-like</fullName>
    </submittedName>
</protein>
<evidence type="ECO:0000259" key="8">
    <source>
        <dbReference type="PROSITE" id="PS51380"/>
    </source>
</evidence>
<dbReference type="AlphaFoldDB" id="A0A2R5GK15"/>
<dbReference type="PANTHER" id="PTHR10783:SF103">
    <property type="entry name" value="SOLUTE CARRIER FAMILY 53 MEMBER 1"/>
    <property type="match status" value="1"/>
</dbReference>
<dbReference type="Pfam" id="PF03124">
    <property type="entry name" value="EXS"/>
    <property type="match status" value="1"/>
</dbReference>
<feature type="region of interest" description="Disordered" evidence="6">
    <location>
        <begin position="82"/>
        <end position="109"/>
    </location>
</feature>
<sequence length="752" mass="84785">MAQVASDVVESHKVSAVKDYPRLDKCHANLKRLERLAREVGVEQGKRKRSNSLTGMRAAASHIRGAACCLCERLCNKEDPEDALEEDVEEAAEDSSLLSHPKTSYDGAPREPKVEEFVAIFEQEVDQVSETLDRELKEVKKRLDLAEKECLDSKMSQIARRDAFGPEFTEINRLAHYLSAFGIRNYSTLLAVLCSKDVAETKWRARDNQLLGDLLRNECLDQAGFAKAQGGVDDILERITKFCADEMYNGNRQLAEFAILEKRRQAVEWDLVFVGVWCGLALGLSCWALYVVVFDSVMQTETFQKSDGLRIYRALGAILLFGWGIAFQIAAWRESRINFPVIFSIPSKHFPATRQLFRWAAIASIVYLINLTAFVKELRNVGDKDTAGFFPALLLIMFIFACISLWGYLIFIPQIRKVGGFRTALKQNFMGLALFVVGLSEGGFLTAYISDYLTSSTKILVDLAYIVCSFSLSGPSTFLEDLTRDSEACRDSFPMTRVIVPIITCWPLWLRLGQNLSRLAKTGKQFPFLVNAMKYGFSHTIVIFSAMKPELLDLDSDSDEVPMSYRVIFVGIFALTSLLMFSWDVGMDWGLGRAKHKFLRKRLMLSTMWHGSRFPYYIFIVLDFFLRYLWTVTLLPSMTLGKTWLFSTTPLIMFEVMRRTMWGLIRVENEHLSNTRGYRANGFIPLYFSTWQESTPAEPSADSGGDEAEKDDSSGAGHANDKAAAASFFGVIAEVLIFVLIVVGLAIVAIFL</sequence>
<evidence type="ECO:0000256" key="3">
    <source>
        <dbReference type="ARBA" id="ARBA00022989"/>
    </source>
</evidence>
<feature type="transmembrane region" description="Helical" evidence="7">
    <location>
        <begin position="387"/>
        <end position="409"/>
    </location>
</feature>
<dbReference type="GO" id="GO:0005794">
    <property type="term" value="C:Golgi apparatus"/>
    <property type="evidence" value="ECO:0007669"/>
    <property type="project" value="TreeGrafter"/>
</dbReference>
<feature type="region of interest" description="Disordered" evidence="6">
    <location>
        <begin position="694"/>
        <end position="717"/>
    </location>
</feature>
<feature type="transmembrane region" description="Helical" evidence="7">
    <location>
        <begin position="356"/>
        <end position="375"/>
    </location>
</feature>
<proteinExistence type="predicted"/>
<dbReference type="InParanoid" id="A0A2R5GK15"/>
<dbReference type="PANTHER" id="PTHR10783">
    <property type="entry name" value="XENOTROPIC AND POLYTROPIC RETROVIRUS RECEPTOR 1-RELATED"/>
    <property type="match status" value="1"/>
</dbReference>
<keyword evidence="10" id="KW-1185">Reference proteome</keyword>
<dbReference type="Proteomes" id="UP000241890">
    <property type="component" value="Unassembled WGS sequence"/>
</dbReference>
<feature type="transmembrane region" description="Helical" evidence="7">
    <location>
        <begin position="498"/>
        <end position="514"/>
    </location>
</feature>
<keyword evidence="5" id="KW-0175">Coiled coil</keyword>
<feature type="domain" description="EXS" evidence="8">
    <location>
        <begin position="491"/>
        <end position="698"/>
    </location>
</feature>
<dbReference type="OrthoDB" id="9970435at2759"/>
<dbReference type="GO" id="GO:0006817">
    <property type="term" value="P:phosphate ion transport"/>
    <property type="evidence" value="ECO:0007669"/>
    <property type="project" value="TreeGrafter"/>
</dbReference>
<dbReference type="InterPro" id="IPR004342">
    <property type="entry name" value="EXS_C"/>
</dbReference>
<dbReference type="GO" id="GO:0005886">
    <property type="term" value="C:plasma membrane"/>
    <property type="evidence" value="ECO:0007669"/>
    <property type="project" value="TreeGrafter"/>
</dbReference>
<keyword evidence="3 7" id="KW-1133">Transmembrane helix</keyword>
<keyword evidence="2 7" id="KW-0812">Transmembrane</keyword>
<keyword evidence="4 7" id="KW-0472">Membrane</keyword>
<evidence type="ECO:0000256" key="1">
    <source>
        <dbReference type="ARBA" id="ARBA00004141"/>
    </source>
</evidence>
<accession>A0A2R5GK15</accession>
<evidence type="ECO:0000256" key="2">
    <source>
        <dbReference type="ARBA" id="ARBA00022692"/>
    </source>
</evidence>
<feature type="transmembrane region" description="Helical" evidence="7">
    <location>
        <begin position="613"/>
        <end position="630"/>
    </location>
</feature>
<feature type="compositionally biased region" description="Acidic residues" evidence="6">
    <location>
        <begin position="82"/>
        <end position="93"/>
    </location>
</feature>
<organism evidence="9 10">
    <name type="scientific">Hondaea fermentalgiana</name>
    <dbReference type="NCBI Taxonomy" id="2315210"/>
    <lineage>
        <taxon>Eukaryota</taxon>
        <taxon>Sar</taxon>
        <taxon>Stramenopiles</taxon>
        <taxon>Bigyra</taxon>
        <taxon>Labyrinthulomycetes</taxon>
        <taxon>Thraustochytrida</taxon>
        <taxon>Thraustochytriidae</taxon>
        <taxon>Hondaea</taxon>
    </lineage>
</organism>
<feature type="transmembrane region" description="Helical" evidence="7">
    <location>
        <begin position="728"/>
        <end position="751"/>
    </location>
</feature>
<comment type="caution">
    <text evidence="9">The sequence shown here is derived from an EMBL/GenBank/DDBJ whole genome shotgun (WGS) entry which is preliminary data.</text>
</comment>
<evidence type="ECO:0000256" key="4">
    <source>
        <dbReference type="ARBA" id="ARBA00023136"/>
    </source>
</evidence>
<dbReference type="GO" id="GO:0016036">
    <property type="term" value="P:cellular response to phosphate starvation"/>
    <property type="evidence" value="ECO:0007669"/>
    <property type="project" value="TreeGrafter"/>
</dbReference>
<reference evidence="9 10" key="1">
    <citation type="submission" date="2017-12" db="EMBL/GenBank/DDBJ databases">
        <title>Sequencing, de novo assembly and annotation of complete genome of a new Thraustochytrid species, strain FCC1311.</title>
        <authorList>
            <person name="Sedici K."/>
            <person name="Godart F."/>
            <person name="Aiese Cigliano R."/>
            <person name="Sanseverino W."/>
            <person name="Barakat M."/>
            <person name="Ortet P."/>
            <person name="Marechal E."/>
            <person name="Cagnac O."/>
            <person name="Amato A."/>
        </authorList>
    </citation>
    <scope>NUCLEOTIDE SEQUENCE [LARGE SCALE GENOMIC DNA]</scope>
</reference>
<feature type="transmembrane region" description="Helical" evidence="7">
    <location>
        <begin position="314"/>
        <end position="332"/>
    </location>
</feature>
<feature type="transmembrane region" description="Helical" evidence="7">
    <location>
        <begin position="271"/>
        <end position="293"/>
    </location>
</feature>
<evidence type="ECO:0000256" key="5">
    <source>
        <dbReference type="SAM" id="Coils"/>
    </source>
</evidence>
<dbReference type="EMBL" id="BEYU01000040">
    <property type="protein sequence ID" value="GBG28204.1"/>
    <property type="molecule type" value="Genomic_DNA"/>
</dbReference>
<evidence type="ECO:0000256" key="6">
    <source>
        <dbReference type="SAM" id="MobiDB-lite"/>
    </source>
</evidence>
<feature type="coiled-coil region" evidence="5">
    <location>
        <begin position="118"/>
        <end position="149"/>
    </location>
</feature>
<evidence type="ECO:0000256" key="7">
    <source>
        <dbReference type="SAM" id="Phobius"/>
    </source>
</evidence>
<dbReference type="FunCoup" id="A0A2R5GK15">
    <property type="interactions" value="17"/>
</dbReference>
<keyword evidence="9" id="KW-0675">Receptor</keyword>